<keyword evidence="4" id="KW-0862">Zinc</keyword>
<proteinExistence type="inferred from homology"/>
<evidence type="ECO:0000256" key="7">
    <source>
        <dbReference type="ARBA" id="ARBA00034634"/>
    </source>
</evidence>
<reference evidence="14" key="1">
    <citation type="journal article" date="2004" name="Nature">
        <title>Genome duplication in the teleost fish Tetraodon nigroviridis reveals the early vertebrate proto-karyotype.</title>
        <authorList>
            <person name="Jaillon O."/>
            <person name="Aury J.-M."/>
            <person name="Brunet F."/>
            <person name="Petit J.-L."/>
            <person name="Stange-Thomann N."/>
            <person name="Mauceli E."/>
            <person name="Bouneau L."/>
            <person name="Fischer C."/>
            <person name="Ozouf-Costaz C."/>
            <person name="Bernot A."/>
            <person name="Nicaud S."/>
            <person name="Jaffe D."/>
            <person name="Fisher S."/>
            <person name="Lutfalla G."/>
            <person name="Dossat C."/>
            <person name="Segurens B."/>
            <person name="Dasilva C."/>
            <person name="Salanoubat M."/>
            <person name="Levy M."/>
            <person name="Boudet N."/>
            <person name="Castellano S."/>
            <person name="Anthouard V."/>
            <person name="Jubin C."/>
            <person name="Castelli V."/>
            <person name="Katinka M."/>
            <person name="Vacherie B."/>
            <person name="Biemont C."/>
            <person name="Skalli Z."/>
            <person name="Cattolico L."/>
            <person name="Poulain J."/>
            <person name="De Berardinis V."/>
            <person name="Cruaud C."/>
            <person name="Duprat S."/>
            <person name="Brottier P."/>
            <person name="Coutanceau J.-P."/>
            <person name="Gouzy J."/>
            <person name="Parra G."/>
            <person name="Lardier G."/>
            <person name="Chapple C."/>
            <person name="McKernan K.J."/>
            <person name="McEwan P."/>
            <person name="Bosak S."/>
            <person name="Kellis M."/>
            <person name="Volff J.-N."/>
            <person name="Guigo R."/>
            <person name="Zody M.C."/>
            <person name="Mesirov J."/>
            <person name="Lindblad-Toh K."/>
            <person name="Birren B."/>
            <person name="Nusbaum C."/>
            <person name="Kahn D."/>
            <person name="Robinson-Rechavi M."/>
            <person name="Laudet V."/>
            <person name="Schachter V."/>
            <person name="Quetier F."/>
            <person name="Saurin W."/>
            <person name="Scarpelli C."/>
            <person name="Wincker P."/>
            <person name="Lander E.S."/>
            <person name="Weissenbach J."/>
            <person name="Roest Crollius H."/>
        </authorList>
    </citation>
    <scope>NUCLEOTIDE SEQUENCE [LARGE SCALE GENOMIC DNA]</scope>
</reference>
<keyword evidence="4" id="KW-0406">Ion transport</keyword>
<dbReference type="EMBL" id="CAAE01023572">
    <property type="protein sequence ID" value="CAG14589.1"/>
    <property type="molecule type" value="Genomic_DNA"/>
</dbReference>
<evidence type="ECO:0000256" key="4">
    <source>
        <dbReference type="ARBA" id="ARBA00022906"/>
    </source>
</evidence>
<feature type="non-terminal residue" evidence="14">
    <location>
        <position position="1"/>
    </location>
</feature>
<dbReference type="AlphaFoldDB" id="Q4RAJ4"/>
<evidence type="ECO:0000256" key="3">
    <source>
        <dbReference type="ARBA" id="ARBA00022692"/>
    </source>
</evidence>
<comment type="subcellular location">
    <subcellularLocation>
        <location evidence="1">Golgi apparatus</location>
        <location evidence="1">cis-Golgi network membrane</location>
        <topology evidence="1">Multi-pass membrane protein</topology>
    </subcellularLocation>
</comment>
<reference evidence="14" key="2">
    <citation type="submission" date="2004-02" db="EMBL/GenBank/DDBJ databases">
        <authorList>
            <consortium name="Genoscope"/>
            <consortium name="Whitehead Institute Centre for Genome Research"/>
        </authorList>
    </citation>
    <scope>NUCLEOTIDE SEQUENCE</scope>
</reference>
<dbReference type="InterPro" id="IPR003689">
    <property type="entry name" value="ZIP"/>
</dbReference>
<dbReference type="PANTHER" id="PTHR16950:SF25">
    <property type="entry name" value="ZINC TRANSPORTER SLC39A7"/>
    <property type="match status" value="1"/>
</dbReference>
<dbReference type="GO" id="GO:0006882">
    <property type="term" value="P:intracellular zinc ion homeostasis"/>
    <property type="evidence" value="ECO:0007669"/>
    <property type="project" value="TreeGrafter"/>
</dbReference>
<evidence type="ECO:0000256" key="13">
    <source>
        <dbReference type="SAM" id="SignalP"/>
    </source>
</evidence>
<evidence type="ECO:0000313" key="14">
    <source>
        <dbReference type="EMBL" id="CAG14589.1"/>
    </source>
</evidence>
<evidence type="ECO:0000256" key="11">
    <source>
        <dbReference type="ARBA" id="ARBA00043053"/>
    </source>
</evidence>
<feature type="chain" id="PRO_5004242253" description="Zinc transporter SLC39A7" evidence="13">
    <location>
        <begin position="24"/>
        <end position="83"/>
    </location>
</feature>
<accession>Q4RAJ4</accession>
<feature type="transmembrane region" description="Helical" evidence="12">
    <location>
        <begin position="35"/>
        <end position="56"/>
    </location>
</feature>
<dbReference type="Pfam" id="PF02535">
    <property type="entry name" value="Zip"/>
    <property type="match status" value="1"/>
</dbReference>
<evidence type="ECO:0000256" key="12">
    <source>
        <dbReference type="SAM" id="Phobius"/>
    </source>
</evidence>
<dbReference type="GO" id="GO:0005794">
    <property type="term" value="C:Golgi apparatus"/>
    <property type="evidence" value="ECO:0007669"/>
    <property type="project" value="UniProtKB-SubCell"/>
</dbReference>
<comment type="catalytic activity">
    <reaction evidence="7">
        <text>Zn(2+)(in) = Zn(2+)(out)</text>
        <dbReference type="Rhea" id="RHEA:29351"/>
        <dbReference type="ChEBI" id="CHEBI:29105"/>
    </reaction>
</comment>
<evidence type="ECO:0000256" key="5">
    <source>
        <dbReference type="ARBA" id="ARBA00022989"/>
    </source>
</evidence>
<evidence type="ECO:0000256" key="10">
    <source>
        <dbReference type="ARBA" id="ARBA00042780"/>
    </source>
</evidence>
<keyword evidence="3 12" id="KW-0812">Transmembrane</keyword>
<evidence type="ECO:0000256" key="2">
    <source>
        <dbReference type="ARBA" id="ARBA00022448"/>
    </source>
</evidence>
<keyword evidence="5 12" id="KW-1133">Transmembrane helix</keyword>
<dbReference type="PANTHER" id="PTHR16950">
    <property type="entry name" value="ZINC TRANSPORTER SLC39A7 HISTIDINE-RICH MEMBRANE PROTEIN KE4"/>
    <property type="match status" value="1"/>
</dbReference>
<keyword evidence="6 12" id="KW-0472">Membrane</keyword>
<comment type="similarity">
    <text evidence="8">Belongs to the ZIP transporter (TC 2.A.5) family. KE4/Catsup subfamily.</text>
</comment>
<gene>
    <name evidence="14" type="ORF">GSTENG00036402001</name>
</gene>
<protein>
    <recommendedName>
        <fullName evidence="9">Zinc transporter SLC39A7</fullName>
    </recommendedName>
    <alternativeName>
        <fullName evidence="10">Solute carrier family 39 member 7</fullName>
    </alternativeName>
    <alternativeName>
        <fullName evidence="11">Zrt-, Irt-like protein 7</fullName>
    </alternativeName>
</protein>
<organism evidence="14">
    <name type="scientific">Tetraodon nigroviridis</name>
    <name type="common">Spotted green pufferfish</name>
    <name type="synonym">Chelonodon nigroviridis</name>
    <dbReference type="NCBI Taxonomy" id="99883"/>
    <lineage>
        <taxon>Eukaryota</taxon>
        <taxon>Metazoa</taxon>
        <taxon>Chordata</taxon>
        <taxon>Craniata</taxon>
        <taxon>Vertebrata</taxon>
        <taxon>Euteleostomi</taxon>
        <taxon>Actinopterygii</taxon>
        <taxon>Neopterygii</taxon>
        <taxon>Teleostei</taxon>
        <taxon>Neoteleostei</taxon>
        <taxon>Acanthomorphata</taxon>
        <taxon>Eupercaria</taxon>
        <taxon>Tetraodontiformes</taxon>
        <taxon>Tetradontoidea</taxon>
        <taxon>Tetraodontidae</taxon>
        <taxon>Tetraodon</taxon>
    </lineage>
</organism>
<dbReference type="GO" id="GO:0005385">
    <property type="term" value="F:zinc ion transmembrane transporter activity"/>
    <property type="evidence" value="ECO:0007669"/>
    <property type="project" value="TreeGrafter"/>
</dbReference>
<evidence type="ECO:0000256" key="8">
    <source>
        <dbReference type="ARBA" id="ARBA00038485"/>
    </source>
</evidence>
<keyword evidence="2" id="KW-0813">Transport</keyword>
<evidence type="ECO:0000256" key="6">
    <source>
        <dbReference type="ARBA" id="ARBA00023136"/>
    </source>
</evidence>
<name>Q4RAJ4_TETNG</name>
<sequence length="83" mass="9021">AIGSTLLISAAPFLILFLIPVQSNSDQHQNLLKVLLSFASGGLLGDAFLHLIPHALGRLPSFSFMAPCPTFSPWRRPRALPQK</sequence>
<feature type="signal peptide" evidence="13">
    <location>
        <begin position="1"/>
        <end position="23"/>
    </location>
</feature>
<keyword evidence="13" id="KW-0732">Signal</keyword>
<keyword evidence="4" id="KW-0864">Zinc transport</keyword>
<comment type="caution">
    <text evidence="14">The sequence shown here is derived from an EMBL/GenBank/DDBJ whole genome shotgun (WGS) entry which is preliminary data.</text>
</comment>
<dbReference type="KEGG" id="tng:GSTEN00036402G001"/>
<dbReference type="GO" id="GO:0016020">
    <property type="term" value="C:membrane"/>
    <property type="evidence" value="ECO:0007669"/>
    <property type="project" value="InterPro"/>
</dbReference>
<evidence type="ECO:0000256" key="1">
    <source>
        <dbReference type="ARBA" id="ARBA00004257"/>
    </source>
</evidence>
<evidence type="ECO:0000256" key="9">
    <source>
        <dbReference type="ARBA" id="ARBA00039859"/>
    </source>
</evidence>
<dbReference type="OrthoDB" id="200954at2759"/>